<reference evidence="2" key="1">
    <citation type="submission" date="2016-12" db="EMBL/GenBank/DDBJ databases">
        <authorList>
            <person name="Varghese N."/>
            <person name="Submissions S."/>
        </authorList>
    </citation>
    <scope>NUCLEOTIDE SEQUENCE [LARGE SCALE GENOMIC DNA]</scope>
    <source>
        <strain evidence="2">DSM 16779</strain>
    </source>
</reference>
<keyword evidence="2" id="KW-1185">Reference proteome</keyword>
<evidence type="ECO:0000313" key="1">
    <source>
        <dbReference type="EMBL" id="SIO28998.1"/>
    </source>
</evidence>
<sequence length="52" mass="6196">MKDKLHLKGVEYTLQEWSKCNVISKVKFTSRDDIKSKKILIIRSPKKYPNLF</sequence>
<dbReference type="EMBL" id="FSRQ01000003">
    <property type="protein sequence ID" value="SIO28998.1"/>
    <property type="molecule type" value="Genomic_DNA"/>
</dbReference>
<organism evidence="1 2">
    <name type="scientific">Chryseobacterium scophthalmum</name>
    <dbReference type="NCBI Taxonomy" id="59733"/>
    <lineage>
        <taxon>Bacteria</taxon>
        <taxon>Pseudomonadati</taxon>
        <taxon>Bacteroidota</taxon>
        <taxon>Flavobacteriia</taxon>
        <taxon>Flavobacteriales</taxon>
        <taxon>Weeksellaceae</taxon>
        <taxon>Chryseobacterium group</taxon>
        <taxon>Chryseobacterium</taxon>
    </lineage>
</organism>
<name>A0A1N6IAC8_9FLAO</name>
<dbReference type="STRING" id="59733.SAMN05421769_3218"/>
<protein>
    <submittedName>
        <fullName evidence="1">Uncharacterized protein</fullName>
    </submittedName>
</protein>
<dbReference type="Proteomes" id="UP000184782">
    <property type="component" value="Unassembled WGS sequence"/>
</dbReference>
<proteinExistence type="predicted"/>
<dbReference type="AlphaFoldDB" id="A0A1N6IAC8"/>
<evidence type="ECO:0000313" key="2">
    <source>
        <dbReference type="Proteomes" id="UP000184782"/>
    </source>
</evidence>
<accession>A0A1N6IAC8</accession>
<gene>
    <name evidence="1" type="ORF">SAMN05421769_3218</name>
</gene>